<feature type="non-terminal residue" evidence="1">
    <location>
        <position position="204"/>
    </location>
</feature>
<protein>
    <submittedName>
        <fullName evidence="1">Uncharacterized protein</fullName>
    </submittedName>
</protein>
<dbReference type="AlphaFoldDB" id="A0A524RRT1"/>
<dbReference type="Proteomes" id="UP000317990">
    <property type="component" value="Unassembled WGS sequence"/>
</dbReference>
<accession>A0A524RRT1</accession>
<proteinExistence type="predicted"/>
<sequence>MALAPLRFWQSLYPGRMGVNWPAAASDLHQRSAAVGMFAPERIRGRGAWWDNGRSVLHLGDRLITPAGEQPITTPFPSSHIYQRLKRLEGPCGVEPLTLPEAAVIVSIANRFRWEVPASATLLSGWVVLAPICGALRWRPHLWLTAGAGTGKSAILDRFVAPLLADFALLVSGATTEAGLRQSLCSDALPVVFDEAESNERSDR</sequence>
<comment type="caution">
    <text evidence="1">The sequence shown here is derived from an EMBL/GenBank/DDBJ whole genome shotgun (WGS) entry which is preliminary data.</text>
</comment>
<evidence type="ECO:0000313" key="2">
    <source>
        <dbReference type="Proteomes" id="UP000317990"/>
    </source>
</evidence>
<dbReference type="EMBL" id="SRMO01000012">
    <property type="protein sequence ID" value="TGG96501.1"/>
    <property type="molecule type" value="Genomic_DNA"/>
</dbReference>
<evidence type="ECO:0000313" key="1">
    <source>
        <dbReference type="EMBL" id="TGG96501.1"/>
    </source>
</evidence>
<name>A0A524RRT1_9CHRO</name>
<organism evidence="1 2">
    <name type="scientific">Aphanocapsa feldmannii 277cV</name>
    <dbReference type="NCBI Taxonomy" id="2507553"/>
    <lineage>
        <taxon>Bacteria</taxon>
        <taxon>Bacillati</taxon>
        <taxon>Cyanobacteriota</taxon>
        <taxon>Cyanophyceae</taxon>
        <taxon>Oscillatoriophycideae</taxon>
        <taxon>Chroococcales</taxon>
        <taxon>Microcystaceae</taxon>
        <taxon>Aphanocapsa</taxon>
    </lineage>
</organism>
<reference evidence="1 2" key="1">
    <citation type="journal article" date="2019" name="mSystems">
        <title>Life at home and on the roam: Genomic adaptions reflect the dual lifestyle of an intracellular, facultative symbiont.</title>
        <authorList>
            <person name="Burgsdorf I."/>
        </authorList>
    </citation>
    <scope>NUCLEOTIDE SEQUENCE [LARGE SCALE GENOMIC DNA]</scope>
    <source>
        <strain evidence="1">277cV</strain>
    </source>
</reference>
<gene>
    <name evidence="1" type="ORF">ERJ67_00770</name>
</gene>